<reference evidence="3 4" key="1">
    <citation type="submission" date="2009-03" db="EMBL/GenBank/DDBJ databases">
        <authorList>
            <person name="Setubal J.C."/>
            <person name="Boyle S."/>
            <person name="Crasta O.R."/>
            <person name="Gillespie J.J."/>
            <person name="Kenyon R.W."/>
            <person name="Lu J."/>
            <person name="Mane S."/>
            <person name="Nagrani S."/>
            <person name="Shallom J.M."/>
            <person name="Shallom S."/>
            <person name="Shukla M."/>
            <person name="Snyder E.E."/>
            <person name="Sobral B.W."/>
            <person name="Wattam A.R."/>
            <person name="Will R."/>
            <person name="Williams K."/>
            <person name="Yoo H."/>
            <person name="Bruce D.H."/>
            <person name="Detter C."/>
            <person name="Munk C."/>
            <person name="Brettin T.S."/>
            <person name="Ficht T."/>
        </authorList>
    </citation>
    <scope>NUCLEOTIDE SEQUENCE [LARGE SCALE GENOMIC DNA]</scope>
    <source>
        <strain evidence="3 4">Cudo</strain>
    </source>
</reference>
<dbReference type="GO" id="GO:0009253">
    <property type="term" value="P:peptidoglycan catabolic process"/>
    <property type="evidence" value="ECO:0007669"/>
    <property type="project" value="TreeGrafter"/>
</dbReference>
<dbReference type="PANTHER" id="PTHR30163:SF8">
    <property type="entry name" value="LYTIC MUREIN TRANSGLYCOSYLASE"/>
    <property type="match status" value="1"/>
</dbReference>
<feature type="domain" description="Transglycosylase SLT" evidence="2">
    <location>
        <begin position="56"/>
        <end position="258"/>
    </location>
</feature>
<feature type="signal peptide" evidence="1">
    <location>
        <begin position="1"/>
        <end position="45"/>
    </location>
</feature>
<comment type="caution">
    <text evidence="3">The sequence shown here is derived from an EMBL/GenBank/DDBJ whole genome shotgun (WGS) entry which is preliminary data.</text>
</comment>
<feature type="chain" id="PRO_5002898167" evidence="1">
    <location>
        <begin position="46"/>
        <end position="291"/>
    </location>
</feature>
<evidence type="ECO:0000313" key="3">
    <source>
        <dbReference type="EMBL" id="EEH13273.1"/>
    </source>
</evidence>
<organism evidence="3 4">
    <name type="scientific">Brucella ceti str. Cudo</name>
    <dbReference type="NCBI Taxonomy" id="595497"/>
    <lineage>
        <taxon>Bacteria</taxon>
        <taxon>Pseudomonadati</taxon>
        <taxon>Pseudomonadota</taxon>
        <taxon>Alphaproteobacteria</taxon>
        <taxon>Hyphomicrobiales</taxon>
        <taxon>Brucellaceae</taxon>
        <taxon>Brucella/Ochrobactrum group</taxon>
        <taxon>Brucella</taxon>
    </lineage>
</organism>
<dbReference type="Pfam" id="PF13406">
    <property type="entry name" value="SLT_2"/>
    <property type="match status" value="1"/>
</dbReference>
<keyword evidence="1" id="KW-0732">Signal</keyword>
<dbReference type="PANTHER" id="PTHR30163">
    <property type="entry name" value="MEMBRANE-BOUND LYTIC MUREIN TRANSGLYCOSYLASE B"/>
    <property type="match status" value="1"/>
</dbReference>
<dbReference type="InterPro" id="IPR023346">
    <property type="entry name" value="Lysozyme-like_dom_sf"/>
</dbReference>
<evidence type="ECO:0000256" key="1">
    <source>
        <dbReference type="SAM" id="SignalP"/>
    </source>
</evidence>
<dbReference type="NCBIfam" id="TIGR02283">
    <property type="entry name" value="MltB_2"/>
    <property type="match status" value="1"/>
</dbReference>
<evidence type="ECO:0000259" key="2">
    <source>
        <dbReference type="Pfam" id="PF13406"/>
    </source>
</evidence>
<dbReference type="InterPro" id="IPR043426">
    <property type="entry name" value="MltB-like"/>
</dbReference>
<dbReference type="Proteomes" id="UP000003678">
    <property type="component" value="Unassembled WGS sequence"/>
</dbReference>
<dbReference type="GO" id="GO:0008933">
    <property type="term" value="F:peptidoglycan lytic transglycosylase activity"/>
    <property type="evidence" value="ECO:0007669"/>
    <property type="project" value="TreeGrafter"/>
</dbReference>
<dbReference type="InterPro" id="IPR011970">
    <property type="entry name" value="MltB_2"/>
</dbReference>
<dbReference type="SUPFAM" id="SSF53955">
    <property type="entry name" value="Lysozyme-like"/>
    <property type="match status" value="1"/>
</dbReference>
<dbReference type="EMBL" id="ACJD01000006">
    <property type="protein sequence ID" value="EEH13273.1"/>
    <property type="molecule type" value="Genomic_DNA"/>
</dbReference>
<gene>
    <name evidence="3" type="ORF">BCETI_6000191</name>
</gene>
<sequence>MANSRRSRIKTPKERRMAFVAKGRSWTAAAVIAVGMMAGAGIAEAAQCGNNAAGYNAWLQQTMKEAASRGIGKAGINALANTKYAQATINADRNQKSFKLSFEQFMQKRGADTIIKRGRAMKQQNAALFANIEKRYGVPAGPLIAIWGMETGFGSYMGKQHTLSAVATLAYDCRRSDYFTDQLYAALKLIDREDLSPAAIGAMHGEIGQTQFLPVNVLNYGVDGDGSGHIDMARSKADALYSTANFLVGHGWQRGAGYQPGEPNYAAIQGWNAAQVYQRAIAVMGKAIDGK</sequence>
<dbReference type="AlphaFoldDB" id="C0G8K9"/>
<protein>
    <submittedName>
        <fullName evidence="3">Lytic murein transglycosylase</fullName>
    </submittedName>
</protein>
<dbReference type="Gene3D" id="1.10.8.350">
    <property type="entry name" value="Bacterial muramidase"/>
    <property type="match status" value="1"/>
</dbReference>
<accession>C0G8K9</accession>
<proteinExistence type="predicted"/>
<evidence type="ECO:0000313" key="4">
    <source>
        <dbReference type="Proteomes" id="UP000003678"/>
    </source>
</evidence>
<name>C0G8K9_9HYPH</name>
<dbReference type="InterPro" id="IPR031304">
    <property type="entry name" value="SLT_2"/>
</dbReference>